<evidence type="ECO:0000259" key="2">
    <source>
        <dbReference type="Pfam" id="PF02481"/>
    </source>
</evidence>
<evidence type="ECO:0000313" key="5">
    <source>
        <dbReference type="Proteomes" id="UP000708298"/>
    </source>
</evidence>
<proteinExistence type="inferred from homology"/>
<dbReference type="Gene3D" id="1.10.10.10">
    <property type="entry name" value="Winged helix-like DNA-binding domain superfamily/Winged helix DNA-binding domain"/>
    <property type="match status" value="1"/>
</dbReference>
<dbReference type="InterPro" id="IPR057666">
    <property type="entry name" value="DrpA_SLOG"/>
</dbReference>
<gene>
    <name evidence="4" type="primary">dprA</name>
    <name evidence="4" type="ORF">ASILVAE211_10630</name>
</gene>
<reference evidence="4" key="1">
    <citation type="journal article" date="2021" name="Microorganisms">
        <title>Acidisoma silvae sp. nov. and Acidisomacellulosilytica sp. nov., Two Acidophilic Bacteria Isolated from Decaying Wood, Hydrolyzing Cellulose and Producing Poly-3-hydroxybutyrate.</title>
        <authorList>
            <person name="Mieszkin S."/>
            <person name="Pouder E."/>
            <person name="Uroz S."/>
            <person name="Simon-Colin C."/>
            <person name="Alain K."/>
        </authorList>
    </citation>
    <scope>NUCLEOTIDE SEQUENCE</scope>
    <source>
        <strain evidence="4">HW T2.11</strain>
    </source>
</reference>
<dbReference type="InterPro" id="IPR041614">
    <property type="entry name" value="DprA_WH"/>
</dbReference>
<dbReference type="GO" id="GO:0009294">
    <property type="term" value="P:DNA-mediated transformation"/>
    <property type="evidence" value="ECO:0007669"/>
    <property type="project" value="InterPro"/>
</dbReference>
<dbReference type="AlphaFoldDB" id="A0A963YR83"/>
<organism evidence="4 5">
    <name type="scientific">Acidisoma silvae</name>
    <dbReference type="NCBI Taxonomy" id="2802396"/>
    <lineage>
        <taxon>Bacteria</taxon>
        <taxon>Pseudomonadati</taxon>
        <taxon>Pseudomonadota</taxon>
        <taxon>Alphaproteobacteria</taxon>
        <taxon>Acetobacterales</taxon>
        <taxon>Acidocellaceae</taxon>
        <taxon>Acidisoma</taxon>
    </lineage>
</organism>
<accession>A0A963YR83</accession>
<dbReference type="SUPFAM" id="SSF102405">
    <property type="entry name" value="MCP/YpsA-like"/>
    <property type="match status" value="1"/>
</dbReference>
<feature type="domain" description="DprA winged helix" evidence="3">
    <location>
        <begin position="308"/>
        <end position="368"/>
    </location>
</feature>
<dbReference type="Pfam" id="PF21102">
    <property type="entry name" value="DprA_N"/>
    <property type="match status" value="1"/>
</dbReference>
<name>A0A963YR83_9PROT</name>
<comment type="caution">
    <text evidence="4">The sequence shown here is derived from an EMBL/GenBank/DDBJ whole genome shotgun (WGS) entry which is preliminary data.</text>
</comment>
<dbReference type="NCBIfam" id="TIGR00732">
    <property type="entry name" value="dprA"/>
    <property type="match status" value="1"/>
</dbReference>
<feature type="domain" description="Smf/DprA SLOG" evidence="2">
    <location>
        <begin position="75"/>
        <end position="283"/>
    </location>
</feature>
<dbReference type="Proteomes" id="UP000708298">
    <property type="component" value="Unassembled WGS sequence"/>
</dbReference>
<dbReference type="RefSeq" id="WP_227321300.1">
    <property type="nucleotide sequence ID" value="NZ_JAESVB010000004.1"/>
</dbReference>
<sequence length="378" mass="39183">MTQAPSALVDRIRLARTEGVGPIGYARLMDRFGSAAGVLEALPTLAKTAGRSRLSIPSRGAIEDEIAATVRRGGQFLTLGDAAYPPLLALLADAPPVLVVLGDIRHLSRRAVGMVGGRNASLNGQHIAASLAADLAGQGLTIVSGMARGIDAAAHEAALSAAGGLTIAAVATGIDRPYPPQHEDLQRRIATQGAVVTEAPLGTEPQARHFPRRNRIIAGLSLGVIVVEAARQSGSLITARLALEAGRDVFAVPRSPLDPRSQGSNDLIRRGAILTETAEDVVGLLPPGADDFFFHQRQSGTTDALEESPPPPPAEANKIRAAVLAVLGPAPTSVDDLLRHCQFTNRAALVATLLDLELGGFVESLPGNRVALIANQGG</sequence>
<keyword evidence="5" id="KW-1185">Reference proteome</keyword>
<evidence type="ECO:0000259" key="3">
    <source>
        <dbReference type="Pfam" id="PF17782"/>
    </source>
</evidence>
<comment type="similarity">
    <text evidence="1">Belongs to the DprA/Smf family.</text>
</comment>
<dbReference type="Pfam" id="PF17782">
    <property type="entry name" value="WHD_DprA"/>
    <property type="match status" value="1"/>
</dbReference>
<dbReference type="PANTHER" id="PTHR43022:SF1">
    <property type="entry name" value="PROTEIN SMF"/>
    <property type="match status" value="1"/>
</dbReference>
<dbReference type="Gene3D" id="3.40.50.450">
    <property type="match status" value="1"/>
</dbReference>
<dbReference type="Pfam" id="PF02481">
    <property type="entry name" value="DNA_processg_A"/>
    <property type="match status" value="1"/>
</dbReference>
<protein>
    <submittedName>
        <fullName evidence="4">DNA-protecting protein DprA</fullName>
    </submittedName>
</protein>
<dbReference type="PANTHER" id="PTHR43022">
    <property type="entry name" value="PROTEIN SMF"/>
    <property type="match status" value="1"/>
</dbReference>
<reference evidence="4" key="2">
    <citation type="submission" date="2021-01" db="EMBL/GenBank/DDBJ databases">
        <authorList>
            <person name="Mieszkin S."/>
            <person name="Pouder E."/>
            <person name="Alain K."/>
        </authorList>
    </citation>
    <scope>NUCLEOTIDE SEQUENCE</scope>
    <source>
        <strain evidence="4">HW T2.11</strain>
    </source>
</reference>
<evidence type="ECO:0000313" key="4">
    <source>
        <dbReference type="EMBL" id="MCB8875638.1"/>
    </source>
</evidence>
<evidence type="ECO:0000256" key="1">
    <source>
        <dbReference type="ARBA" id="ARBA00006525"/>
    </source>
</evidence>
<dbReference type="InterPro" id="IPR003488">
    <property type="entry name" value="DprA"/>
</dbReference>
<dbReference type="InterPro" id="IPR036388">
    <property type="entry name" value="WH-like_DNA-bd_sf"/>
</dbReference>
<dbReference type="EMBL" id="JAESVB010000004">
    <property type="protein sequence ID" value="MCB8875638.1"/>
    <property type="molecule type" value="Genomic_DNA"/>
</dbReference>